<dbReference type="InterPro" id="IPR037171">
    <property type="entry name" value="NagB/RpiA_transferase-like"/>
</dbReference>
<gene>
    <name evidence="2" type="ORF">SBA5_90013</name>
</gene>
<accession>A0A2N9M834</accession>
<feature type="domain" description="DeoR-like transcriptional repressor C-terminal sensor" evidence="1">
    <location>
        <begin position="7"/>
        <end position="89"/>
    </location>
</feature>
<protein>
    <submittedName>
        <fullName evidence="2">Transcriptional regulator, DeoR family</fullName>
    </submittedName>
</protein>
<evidence type="ECO:0000313" key="2">
    <source>
        <dbReference type="EMBL" id="SPE31636.1"/>
    </source>
</evidence>
<dbReference type="SUPFAM" id="SSF100950">
    <property type="entry name" value="NagB/RpiA/CoA transferase-like"/>
    <property type="match status" value="1"/>
</dbReference>
<dbReference type="AlphaFoldDB" id="A0A2N9M834"/>
<dbReference type="PANTHER" id="PTHR30363">
    <property type="entry name" value="HTH-TYPE TRANSCRIPTIONAL REGULATOR SRLR-RELATED"/>
    <property type="match status" value="1"/>
</dbReference>
<sequence length="110" mass="11752">MRWAGAYSLIGPAAIEALSIFVLDRLFLGVTGMDPKRGATIIEPEEAAMLRAMVRQAREVTAVAGSSKMGMVIPAVICPPRDIDLLITDDGMSDEASRTFAAHDIHVIAV</sequence>
<dbReference type="PANTHER" id="PTHR30363:SF44">
    <property type="entry name" value="AGA OPERON TRANSCRIPTIONAL REPRESSOR-RELATED"/>
    <property type="match status" value="1"/>
</dbReference>
<dbReference type="InterPro" id="IPR014036">
    <property type="entry name" value="DeoR-like_C"/>
</dbReference>
<dbReference type="Proteomes" id="UP000239735">
    <property type="component" value="Unassembled WGS sequence"/>
</dbReference>
<name>A0A2N9M834_9BACT</name>
<evidence type="ECO:0000313" key="3">
    <source>
        <dbReference type="Proteomes" id="UP000239735"/>
    </source>
</evidence>
<dbReference type="Pfam" id="PF00455">
    <property type="entry name" value="DeoRC"/>
    <property type="match status" value="1"/>
</dbReference>
<dbReference type="EMBL" id="OKRB01000152">
    <property type="protein sequence ID" value="SPE31636.1"/>
    <property type="molecule type" value="Genomic_DNA"/>
</dbReference>
<dbReference type="SMART" id="SM01134">
    <property type="entry name" value="DeoRC"/>
    <property type="match status" value="1"/>
</dbReference>
<proteinExistence type="predicted"/>
<reference evidence="3" key="1">
    <citation type="submission" date="2018-02" db="EMBL/GenBank/DDBJ databases">
        <authorList>
            <person name="Hausmann B."/>
        </authorList>
    </citation>
    <scope>NUCLEOTIDE SEQUENCE [LARGE SCALE GENOMIC DNA]</scope>
    <source>
        <strain evidence="3">Peat soil MAG SbA5</strain>
    </source>
</reference>
<dbReference type="OrthoDB" id="9797223at2"/>
<evidence type="ECO:0000259" key="1">
    <source>
        <dbReference type="Pfam" id="PF00455"/>
    </source>
</evidence>
<organism evidence="2 3">
    <name type="scientific">Candidatus Sulfuritelmatomonas gaucii</name>
    <dbReference type="NCBI Taxonomy" id="2043161"/>
    <lineage>
        <taxon>Bacteria</taxon>
        <taxon>Pseudomonadati</taxon>
        <taxon>Acidobacteriota</taxon>
        <taxon>Terriglobia</taxon>
        <taxon>Terriglobales</taxon>
        <taxon>Acidobacteriaceae</taxon>
        <taxon>Candidatus Sulfuritelmatomonas</taxon>
    </lineage>
</organism>
<dbReference type="InterPro" id="IPR050313">
    <property type="entry name" value="Carb_Metab_HTH_regulators"/>
</dbReference>